<gene>
    <name evidence="1" type="ORF">SAMN05661091_5795</name>
</gene>
<evidence type="ECO:0000313" key="2">
    <source>
        <dbReference type="Proteomes" id="UP000192940"/>
    </source>
</evidence>
<dbReference type="EMBL" id="LT840184">
    <property type="protein sequence ID" value="SMF92382.1"/>
    <property type="molecule type" value="Genomic_DNA"/>
</dbReference>
<dbReference type="AlphaFoldDB" id="A0A1X7HSZ0"/>
<reference evidence="1 2" key="1">
    <citation type="submission" date="2017-04" db="EMBL/GenBank/DDBJ databases">
        <authorList>
            <person name="Afonso C.L."/>
            <person name="Miller P.J."/>
            <person name="Scott M.A."/>
            <person name="Spackman E."/>
            <person name="Goraichik I."/>
            <person name="Dimitrov K.M."/>
            <person name="Suarez D.L."/>
            <person name="Swayne D.E."/>
        </authorList>
    </citation>
    <scope>NUCLEOTIDE SEQUENCE [LARGE SCALE GENOMIC DNA]</scope>
    <source>
        <strain evidence="1 2">N3/975</strain>
    </source>
</reference>
<dbReference type="Proteomes" id="UP000192940">
    <property type="component" value="Chromosome I"/>
</dbReference>
<keyword evidence="2" id="KW-1185">Reference proteome</keyword>
<organism evidence="1 2">
    <name type="scientific">Paenibacillus uliginis N3/975</name>
    <dbReference type="NCBI Taxonomy" id="1313296"/>
    <lineage>
        <taxon>Bacteria</taxon>
        <taxon>Bacillati</taxon>
        <taxon>Bacillota</taxon>
        <taxon>Bacilli</taxon>
        <taxon>Bacillales</taxon>
        <taxon>Paenibacillaceae</taxon>
        <taxon>Paenibacillus</taxon>
    </lineage>
</organism>
<evidence type="ECO:0000313" key="1">
    <source>
        <dbReference type="EMBL" id="SMF92382.1"/>
    </source>
</evidence>
<name>A0A1X7HSZ0_9BACL</name>
<sequence length="176" mass="20380">MNSKRNVRILLFIVVLGFAIFQTYQLQTERHAARKHVISAASDAAQHLMSARNTIVRMDKENEWDEPEAREDLKLWLTHTMMSLQSTNKSWQQLPYLVPQDSRSDMNALSNNFFSWYMPVPSILDKSGPLTEGDKDELLYLSQILSKVDLYSTLKWDEVAQMIYHAEQEWKAAGGE</sequence>
<accession>A0A1X7HSZ0</accession>
<dbReference type="RefSeq" id="WP_208916476.1">
    <property type="nucleotide sequence ID" value="NZ_LT840184.1"/>
</dbReference>
<protein>
    <submittedName>
        <fullName evidence="1">Uncharacterized protein</fullName>
    </submittedName>
</protein>
<proteinExistence type="predicted"/>